<dbReference type="EMBL" id="FRBL01000001">
    <property type="protein sequence ID" value="SHK99280.1"/>
    <property type="molecule type" value="Genomic_DNA"/>
</dbReference>
<reference evidence="3 4" key="1">
    <citation type="submission" date="2016-11" db="EMBL/GenBank/DDBJ databases">
        <authorList>
            <person name="Jaros S."/>
            <person name="Januszkiewicz K."/>
            <person name="Wedrychowicz H."/>
        </authorList>
    </citation>
    <scope>NUCLEOTIDE SEQUENCE [LARGE SCALE GENOMIC DNA]</scope>
    <source>
        <strain evidence="3 4">DSM 27406</strain>
    </source>
</reference>
<dbReference type="InterPro" id="IPR041527">
    <property type="entry name" value="YhcG_N"/>
</dbReference>
<dbReference type="OrthoDB" id="9801263at2"/>
<feature type="domain" description="YhcG PDDEXK nuclease" evidence="1">
    <location>
        <begin position="194"/>
        <end position="343"/>
    </location>
</feature>
<evidence type="ECO:0000259" key="1">
    <source>
        <dbReference type="Pfam" id="PF06250"/>
    </source>
</evidence>
<accession>A0A1M6WZV4</accession>
<dbReference type="Proteomes" id="UP000184420">
    <property type="component" value="Unassembled WGS sequence"/>
</dbReference>
<dbReference type="InterPro" id="IPR011856">
    <property type="entry name" value="tRNA_endonuc-like_dom_sf"/>
</dbReference>
<sequence length="355" mass="42273">MTEAQFGELVKHIKHSHNEVIRSVNVNLINLYWQVGEYIHNKMKTSAWGEKTIRELADYIAENHPELKGFNRPGLYRMRLFYKMYYQDIDSYKLSDKVMHSDNQPDIIVSTALRQFSDIRNTMLVKVTWSHHLVLMGLKYSDEIKFYLELAIRENYTVRELERQHKAALFERYKVGQYTIPDAVKNHHADTSSAFKDSYVFEFLNLPESFKERDLQAALNERIKAFVLELGKDFIFMEENYRVQVGNVDFFIDLLFYHRKLHCMVAFELKTGEFKPEYLKKLSFYLEALDRDVKYDEEKPSVGVLLCQEKNSQIVEYSINRELSPILIAEYQTFLPNKEMLRKKFTELFQNEKTE</sequence>
<dbReference type="Gene3D" id="3.40.1350.10">
    <property type="match status" value="1"/>
</dbReference>
<dbReference type="GO" id="GO:0003676">
    <property type="term" value="F:nucleic acid binding"/>
    <property type="evidence" value="ECO:0007669"/>
    <property type="project" value="InterPro"/>
</dbReference>
<dbReference type="STRING" id="1419482.SAMN05444266_101836"/>
<keyword evidence="3" id="KW-0378">Hydrolase</keyword>
<evidence type="ECO:0000259" key="2">
    <source>
        <dbReference type="Pfam" id="PF17761"/>
    </source>
</evidence>
<keyword evidence="3" id="KW-0255">Endonuclease</keyword>
<dbReference type="PANTHER" id="PTHR30547">
    <property type="entry name" value="UNCHARACTERIZED PROTEIN YHCG-RELATED"/>
    <property type="match status" value="1"/>
</dbReference>
<organism evidence="3 4">
    <name type="scientific">Chitinophaga jiangningensis</name>
    <dbReference type="NCBI Taxonomy" id="1419482"/>
    <lineage>
        <taxon>Bacteria</taxon>
        <taxon>Pseudomonadati</taxon>
        <taxon>Bacteroidota</taxon>
        <taxon>Chitinophagia</taxon>
        <taxon>Chitinophagales</taxon>
        <taxon>Chitinophagaceae</taxon>
        <taxon>Chitinophaga</taxon>
    </lineage>
</organism>
<dbReference type="PANTHER" id="PTHR30547:SF5">
    <property type="entry name" value="NUCLEASE YHCG-RELATED"/>
    <property type="match status" value="1"/>
</dbReference>
<keyword evidence="3" id="KW-0540">Nuclease</keyword>
<evidence type="ECO:0000313" key="4">
    <source>
        <dbReference type="Proteomes" id="UP000184420"/>
    </source>
</evidence>
<keyword evidence="4" id="KW-1185">Reference proteome</keyword>
<dbReference type="Pfam" id="PF06250">
    <property type="entry name" value="YhcG_C"/>
    <property type="match status" value="1"/>
</dbReference>
<gene>
    <name evidence="3" type="ORF">SAMN05444266_101836</name>
</gene>
<dbReference type="GO" id="GO:0004519">
    <property type="term" value="F:endonuclease activity"/>
    <property type="evidence" value="ECO:0007669"/>
    <property type="project" value="UniProtKB-KW"/>
</dbReference>
<dbReference type="InterPro" id="IPR053148">
    <property type="entry name" value="PD-DEXK-like_domain"/>
</dbReference>
<name>A0A1M6WZV4_9BACT</name>
<dbReference type="Pfam" id="PF17761">
    <property type="entry name" value="DUF1016_N"/>
    <property type="match status" value="1"/>
</dbReference>
<protein>
    <submittedName>
        <fullName evidence="3">Predicted nuclease of restriction endonuclease-like (RecB) superfamily, DUF1016 family</fullName>
    </submittedName>
</protein>
<dbReference type="AlphaFoldDB" id="A0A1M6WZV4"/>
<dbReference type="InterPro" id="IPR009362">
    <property type="entry name" value="YhcG_C"/>
</dbReference>
<proteinExistence type="predicted"/>
<feature type="domain" description="YhcG N-terminal" evidence="2">
    <location>
        <begin position="9"/>
        <end position="172"/>
    </location>
</feature>
<dbReference type="RefSeq" id="WP_073078493.1">
    <property type="nucleotide sequence ID" value="NZ_FRBL01000001.1"/>
</dbReference>
<evidence type="ECO:0000313" key="3">
    <source>
        <dbReference type="EMBL" id="SHK99280.1"/>
    </source>
</evidence>